<comment type="subcellular location">
    <subcellularLocation>
        <location evidence="1">Golgi apparatus</location>
        <location evidence="1">Golgi stack membrane</location>
        <topology evidence="1">Single-pass type II membrane protein</topology>
    </subcellularLocation>
</comment>
<evidence type="ECO:0000256" key="3">
    <source>
        <dbReference type="SAM" id="Phobius"/>
    </source>
</evidence>
<evidence type="ECO:0000313" key="5">
    <source>
        <dbReference type="EMBL" id="RWS16650.1"/>
    </source>
</evidence>
<dbReference type="GO" id="GO:0008417">
    <property type="term" value="F:fucosyltransferase activity"/>
    <property type="evidence" value="ECO:0007669"/>
    <property type="project" value="InterPro"/>
</dbReference>
<keyword evidence="3" id="KW-0472">Membrane</keyword>
<dbReference type="PANTHER" id="PTHR48438">
    <property type="entry name" value="ALPHA-(1,3)-FUCOSYLTRANSFERASE C-RELATED"/>
    <property type="match status" value="1"/>
</dbReference>
<keyword evidence="3" id="KW-0812">Transmembrane</keyword>
<evidence type="ECO:0000256" key="1">
    <source>
        <dbReference type="ARBA" id="ARBA00004447"/>
    </source>
</evidence>
<keyword evidence="5" id="KW-0328">Glycosyltransferase</keyword>
<keyword evidence="2" id="KW-0333">Golgi apparatus</keyword>
<comment type="caution">
    <text evidence="5">The sequence shown here is derived from an EMBL/GenBank/DDBJ whole genome shotgun (WGS) entry which is preliminary data.</text>
</comment>
<evidence type="ECO:0000313" key="6">
    <source>
        <dbReference type="Proteomes" id="UP000285301"/>
    </source>
</evidence>
<protein>
    <submittedName>
        <fullName evidence="5">Glycoprotein 3-alpha-L-fucosyltransferase A-like protein</fullName>
    </submittedName>
</protein>
<dbReference type="EMBL" id="NCKU01000195">
    <property type="protein sequence ID" value="RWS16650.1"/>
    <property type="molecule type" value="Genomic_DNA"/>
</dbReference>
<dbReference type="Pfam" id="PF17039">
    <property type="entry name" value="Glyco_tran_10_N"/>
    <property type="match status" value="1"/>
</dbReference>
<accession>A0A443RN06</accession>
<sequence length="248" mass="29675">MPRFKFKRLILIVIIVICLIIILVQIRFMHNNRTKHFLQKYEAFRKASLINKRRWSSNRTYHWQRDFKPWFLTNGTLRPQINVSEFSELAIWPDEIDSDESDRIINQLMYLPPNYESLRKNGVMKTILIYSNRQNGQTKPMKTGRDIFITDNCPVDLCSITNDMKLFHTVDAILFNSMAYGPFHKKSKNQVWIYYLLESPLNSKRLFEMNDQFINMIASYRRDSDIVTPYEKFVSIEDDDENKVNNLR</sequence>
<dbReference type="Proteomes" id="UP000285301">
    <property type="component" value="Unassembled WGS sequence"/>
</dbReference>
<dbReference type="GO" id="GO:0032580">
    <property type="term" value="C:Golgi cisterna membrane"/>
    <property type="evidence" value="ECO:0007669"/>
    <property type="project" value="UniProtKB-SubCell"/>
</dbReference>
<dbReference type="STRING" id="1965070.A0A443RN06"/>
<reference evidence="5 6" key="1">
    <citation type="journal article" date="2018" name="Gigascience">
        <title>Genomes of trombidid mites reveal novel predicted allergens and laterally-transferred genes associated with secondary metabolism.</title>
        <authorList>
            <person name="Dong X."/>
            <person name="Chaisiri K."/>
            <person name="Xia D."/>
            <person name="Armstrong S.D."/>
            <person name="Fang Y."/>
            <person name="Donnelly M.J."/>
            <person name="Kadowaki T."/>
            <person name="McGarry J.W."/>
            <person name="Darby A.C."/>
            <person name="Makepeace B.L."/>
        </authorList>
    </citation>
    <scope>NUCLEOTIDE SEQUENCE [LARGE SCALE GENOMIC DNA]</scope>
    <source>
        <strain evidence="5">UoL-WK</strain>
    </source>
</reference>
<keyword evidence="6" id="KW-1185">Reference proteome</keyword>
<dbReference type="OrthoDB" id="427096at2759"/>
<keyword evidence="3" id="KW-1133">Transmembrane helix</keyword>
<gene>
    <name evidence="5" type="ORF">B4U79_07388</name>
</gene>
<proteinExistence type="predicted"/>
<dbReference type="SUPFAM" id="SSF53756">
    <property type="entry name" value="UDP-Glycosyltransferase/glycogen phosphorylase"/>
    <property type="match status" value="1"/>
</dbReference>
<organism evidence="5 6">
    <name type="scientific">Dinothrombium tinctorium</name>
    <dbReference type="NCBI Taxonomy" id="1965070"/>
    <lineage>
        <taxon>Eukaryota</taxon>
        <taxon>Metazoa</taxon>
        <taxon>Ecdysozoa</taxon>
        <taxon>Arthropoda</taxon>
        <taxon>Chelicerata</taxon>
        <taxon>Arachnida</taxon>
        <taxon>Acari</taxon>
        <taxon>Acariformes</taxon>
        <taxon>Trombidiformes</taxon>
        <taxon>Prostigmata</taxon>
        <taxon>Anystina</taxon>
        <taxon>Parasitengona</taxon>
        <taxon>Trombidioidea</taxon>
        <taxon>Trombidiidae</taxon>
        <taxon>Dinothrombium</taxon>
    </lineage>
</organism>
<keyword evidence="5" id="KW-0808">Transferase</keyword>
<feature type="transmembrane region" description="Helical" evidence="3">
    <location>
        <begin position="9"/>
        <end position="28"/>
    </location>
</feature>
<feature type="domain" description="Fucosyltransferase N-terminal" evidence="4">
    <location>
        <begin position="125"/>
        <end position="230"/>
    </location>
</feature>
<name>A0A443RN06_9ACAR</name>
<dbReference type="InterPro" id="IPR001503">
    <property type="entry name" value="Glyco_trans_10"/>
</dbReference>
<dbReference type="PANTHER" id="PTHR48438:SF1">
    <property type="entry name" value="ALPHA-(1,3)-FUCOSYLTRANSFERASE C-RELATED"/>
    <property type="match status" value="1"/>
</dbReference>
<evidence type="ECO:0000256" key="2">
    <source>
        <dbReference type="ARBA" id="ARBA00023034"/>
    </source>
</evidence>
<evidence type="ECO:0000259" key="4">
    <source>
        <dbReference type="Pfam" id="PF17039"/>
    </source>
</evidence>
<dbReference type="InterPro" id="IPR031481">
    <property type="entry name" value="Glyco_tran_10_N"/>
</dbReference>
<dbReference type="AlphaFoldDB" id="A0A443RN06"/>